<dbReference type="EMBL" id="JXCE01001446">
    <property type="protein sequence ID" value="KPA35184.1"/>
    <property type="molecule type" value="Genomic_DNA"/>
</dbReference>
<comment type="caution">
    <text evidence="1">The sequence shown here is derived from an EMBL/GenBank/DDBJ whole genome shotgun (WGS) entry which is preliminary data.</text>
</comment>
<evidence type="ECO:0000313" key="2">
    <source>
        <dbReference type="Proteomes" id="UP000037904"/>
    </source>
</evidence>
<dbReference type="AlphaFoldDB" id="A0A0N0DAD5"/>
<dbReference type="Proteomes" id="UP000037904">
    <property type="component" value="Unassembled WGS sequence"/>
</dbReference>
<evidence type="ECO:0000313" key="1">
    <source>
        <dbReference type="EMBL" id="KPA35184.1"/>
    </source>
</evidence>
<keyword evidence="2" id="KW-1185">Reference proteome</keyword>
<accession>A0A0N0DAD5</accession>
<name>A0A0N0DAD5_FUSLA</name>
<reference evidence="1 2" key="1">
    <citation type="submission" date="2015-04" db="EMBL/GenBank/DDBJ databases">
        <title>The draft genome sequence of Fusarium langsethiae, a T-2/HT-2 mycotoxin producer.</title>
        <authorList>
            <person name="Lysoe E."/>
            <person name="Divon H.H."/>
            <person name="Terzi V."/>
            <person name="Orru L."/>
            <person name="Lamontanara A."/>
            <person name="Kolseth A.-K."/>
            <person name="Frandsen R.J."/>
            <person name="Nielsen K."/>
            <person name="Thrane U."/>
        </authorList>
    </citation>
    <scope>NUCLEOTIDE SEQUENCE [LARGE SCALE GENOMIC DNA]</scope>
    <source>
        <strain evidence="1 2">Fl201059</strain>
    </source>
</reference>
<organism evidence="1 2">
    <name type="scientific">Fusarium langsethiae</name>
    <dbReference type="NCBI Taxonomy" id="179993"/>
    <lineage>
        <taxon>Eukaryota</taxon>
        <taxon>Fungi</taxon>
        <taxon>Dikarya</taxon>
        <taxon>Ascomycota</taxon>
        <taxon>Pezizomycotina</taxon>
        <taxon>Sordariomycetes</taxon>
        <taxon>Hypocreomycetidae</taxon>
        <taxon>Hypocreales</taxon>
        <taxon>Nectriaceae</taxon>
        <taxon>Fusarium</taxon>
    </lineage>
</organism>
<gene>
    <name evidence="1" type="ORF">FLAG1_12145</name>
</gene>
<protein>
    <submittedName>
        <fullName evidence="1">Heterokaryon incompatibility</fullName>
    </submittedName>
</protein>
<proteinExistence type="predicted"/>
<sequence>MAYGYGAFDLFLRRNLLWMRIDLDKKKIKYEDNREVPSWSWMAYEGGIRFISFTEIPYGELEEFKDMEFGQERRGSEEKRSLRTKVWKFQGCDLSPEAPKEGKHRLLSPSEEIGWIIPDEENFEIGMKRAVVVGLVGKNYYILVVKERENKNKKYERVGIGMIQQGYLSKQDGDVDLV</sequence>